<name>A0AAD6NIM8_DREDA</name>
<protein>
    <submittedName>
        <fullName evidence="1">Uncharacterized protein</fullName>
    </submittedName>
</protein>
<organism evidence="1 2">
    <name type="scientific">Drechslerella dactyloides</name>
    <name type="common">Nematode-trapping fungus</name>
    <name type="synonym">Arthrobotrys dactyloides</name>
    <dbReference type="NCBI Taxonomy" id="74499"/>
    <lineage>
        <taxon>Eukaryota</taxon>
        <taxon>Fungi</taxon>
        <taxon>Dikarya</taxon>
        <taxon>Ascomycota</taxon>
        <taxon>Pezizomycotina</taxon>
        <taxon>Orbiliomycetes</taxon>
        <taxon>Orbiliales</taxon>
        <taxon>Orbiliaceae</taxon>
        <taxon>Drechslerella</taxon>
    </lineage>
</organism>
<sequence length="87" mass="10060">MTIENMMNNLVVSTPGPLFARWIEDALEYVIRRRMICLGLGCKSLFWLQTRFAPTDTSGQYKEGSMSVFVELRRAGFWDTILVNNHD</sequence>
<dbReference type="Proteomes" id="UP001221413">
    <property type="component" value="Unassembled WGS sequence"/>
</dbReference>
<keyword evidence="2" id="KW-1185">Reference proteome</keyword>
<accession>A0AAD6NIM8</accession>
<comment type="caution">
    <text evidence="1">The sequence shown here is derived from an EMBL/GenBank/DDBJ whole genome shotgun (WGS) entry which is preliminary data.</text>
</comment>
<evidence type="ECO:0000313" key="2">
    <source>
        <dbReference type="Proteomes" id="UP001221413"/>
    </source>
</evidence>
<dbReference type="AlphaFoldDB" id="A0AAD6NIM8"/>
<gene>
    <name evidence="1" type="ORF">Dda_6920</name>
</gene>
<proteinExistence type="predicted"/>
<dbReference type="EMBL" id="JAQGDS010000009">
    <property type="protein sequence ID" value="KAJ6258008.1"/>
    <property type="molecule type" value="Genomic_DNA"/>
</dbReference>
<reference evidence="1" key="1">
    <citation type="submission" date="2023-01" db="EMBL/GenBank/DDBJ databases">
        <title>The chitinases involved in constricting ring structure development in the nematode-trapping fungus Drechslerella dactyloides.</title>
        <authorList>
            <person name="Wang R."/>
            <person name="Zhang L."/>
            <person name="Tang P."/>
            <person name="Li S."/>
            <person name="Liang L."/>
        </authorList>
    </citation>
    <scope>NUCLEOTIDE SEQUENCE</scope>
    <source>
        <strain evidence="1">YMF1.00031</strain>
    </source>
</reference>
<evidence type="ECO:0000313" key="1">
    <source>
        <dbReference type="EMBL" id="KAJ6258008.1"/>
    </source>
</evidence>